<evidence type="ECO:0000313" key="2">
    <source>
        <dbReference type="EMBL" id="KAJ8442693.1"/>
    </source>
</evidence>
<evidence type="ECO:0000256" key="1">
    <source>
        <dbReference type="SAM" id="MobiDB-lite"/>
    </source>
</evidence>
<name>A0A9Q1QHF8_9CARY</name>
<gene>
    <name evidence="2" type="ORF">Cgig2_001786</name>
</gene>
<accession>A0A9Q1QHF8</accession>
<comment type="caution">
    <text evidence="2">The sequence shown here is derived from an EMBL/GenBank/DDBJ whole genome shotgun (WGS) entry which is preliminary data.</text>
</comment>
<dbReference type="OrthoDB" id="1001981at2759"/>
<dbReference type="Proteomes" id="UP001153076">
    <property type="component" value="Unassembled WGS sequence"/>
</dbReference>
<sequence>MPPHGRDDEFDSDDEVLVKRIKKIKQAQKSRPKQIQSPKSPVKRGQLSVLQYDQQQKFPKQHANTTIRVLDPKSVQSVPKPERETQNPKRFFRPKYQLQVILYISADKKIENTPMDVHLTYALPIGAMKVEEFYGKKTKDAKHNEVRSAWRKEWNLQDRTPRLSRMPQYILSQASAMESFKRNFMLYMT</sequence>
<dbReference type="AlphaFoldDB" id="A0A9Q1QHF8"/>
<feature type="region of interest" description="Disordered" evidence="1">
    <location>
        <begin position="24"/>
        <end position="45"/>
    </location>
</feature>
<reference evidence="2" key="1">
    <citation type="submission" date="2022-04" db="EMBL/GenBank/DDBJ databases">
        <title>Carnegiea gigantea Genome sequencing and assembly v2.</title>
        <authorList>
            <person name="Copetti D."/>
            <person name="Sanderson M.J."/>
            <person name="Burquez A."/>
            <person name="Wojciechowski M.F."/>
        </authorList>
    </citation>
    <scope>NUCLEOTIDE SEQUENCE</scope>
    <source>
        <strain evidence="2">SGP5-SGP5p</strain>
        <tissue evidence="2">Aerial part</tissue>
    </source>
</reference>
<protein>
    <submittedName>
        <fullName evidence="2">Uncharacterized protein</fullName>
    </submittedName>
</protein>
<keyword evidence="3" id="KW-1185">Reference proteome</keyword>
<organism evidence="2 3">
    <name type="scientific">Carnegiea gigantea</name>
    <dbReference type="NCBI Taxonomy" id="171969"/>
    <lineage>
        <taxon>Eukaryota</taxon>
        <taxon>Viridiplantae</taxon>
        <taxon>Streptophyta</taxon>
        <taxon>Embryophyta</taxon>
        <taxon>Tracheophyta</taxon>
        <taxon>Spermatophyta</taxon>
        <taxon>Magnoliopsida</taxon>
        <taxon>eudicotyledons</taxon>
        <taxon>Gunneridae</taxon>
        <taxon>Pentapetalae</taxon>
        <taxon>Caryophyllales</taxon>
        <taxon>Cactineae</taxon>
        <taxon>Cactaceae</taxon>
        <taxon>Cactoideae</taxon>
        <taxon>Echinocereeae</taxon>
        <taxon>Carnegiea</taxon>
    </lineage>
</organism>
<dbReference type="EMBL" id="JAKOGI010000136">
    <property type="protein sequence ID" value="KAJ8442693.1"/>
    <property type="molecule type" value="Genomic_DNA"/>
</dbReference>
<evidence type="ECO:0000313" key="3">
    <source>
        <dbReference type="Proteomes" id="UP001153076"/>
    </source>
</evidence>
<proteinExistence type="predicted"/>